<keyword evidence="2" id="KW-1185">Reference proteome</keyword>
<dbReference type="AlphaFoldDB" id="A0A1X7M592"/>
<organism evidence="1 2">
    <name type="scientific">Paraburkholderia susongensis</name>
    <dbReference type="NCBI Taxonomy" id="1515439"/>
    <lineage>
        <taxon>Bacteria</taxon>
        <taxon>Pseudomonadati</taxon>
        <taxon>Pseudomonadota</taxon>
        <taxon>Betaproteobacteria</taxon>
        <taxon>Burkholderiales</taxon>
        <taxon>Burkholderiaceae</taxon>
        <taxon>Paraburkholderia</taxon>
    </lineage>
</organism>
<name>A0A1X7M592_9BURK</name>
<dbReference type="STRING" id="1515439.SAMN06265784_11986"/>
<dbReference type="Gene3D" id="2.160.20.80">
    <property type="entry name" value="E3 ubiquitin-protein ligase SopA"/>
    <property type="match status" value="2"/>
</dbReference>
<dbReference type="OrthoDB" id="9002295at2"/>
<dbReference type="RefSeq" id="WP_085489708.1">
    <property type="nucleotide sequence ID" value="NZ_FXAT01000019.1"/>
</dbReference>
<dbReference type="PANTHER" id="PTHR42999">
    <property type="entry name" value="ANTIBIOTIC RESISTANCE PROTEIN MCBG"/>
    <property type="match status" value="1"/>
</dbReference>
<gene>
    <name evidence="1" type="ORF">SAMN06265784_11986</name>
</gene>
<dbReference type="Pfam" id="PF13599">
    <property type="entry name" value="Pentapeptide_4"/>
    <property type="match status" value="1"/>
</dbReference>
<dbReference type="InterPro" id="IPR052949">
    <property type="entry name" value="PA_immunity-related"/>
</dbReference>
<evidence type="ECO:0000313" key="2">
    <source>
        <dbReference type="Proteomes" id="UP000193228"/>
    </source>
</evidence>
<dbReference type="Proteomes" id="UP000193228">
    <property type="component" value="Unassembled WGS sequence"/>
</dbReference>
<dbReference type="PANTHER" id="PTHR42999:SF1">
    <property type="entry name" value="PENTAPEPTIDE REPEAT-CONTAINING PROTEIN"/>
    <property type="match status" value="1"/>
</dbReference>
<protein>
    <submittedName>
        <fullName evidence="1">Uncharacterized protein YjbI, contains pentapeptide repeats</fullName>
    </submittedName>
</protein>
<proteinExistence type="predicted"/>
<dbReference type="InterPro" id="IPR001646">
    <property type="entry name" value="5peptide_repeat"/>
</dbReference>
<accession>A0A1X7M592</accession>
<reference evidence="2" key="1">
    <citation type="submission" date="2017-04" db="EMBL/GenBank/DDBJ databases">
        <authorList>
            <person name="Varghese N."/>
            <person name="Submissions S."/>
        </authorList>
    </citation>
    <scope>NUCLEOTIDE SEQUENCE [LARGE SCALE GENOMIC DNA]</scope>
    <source>
        <strain evidence="2">LMG 29540</strain>
    </source>
</reference>
<dbReference type="EMBL" id="FXAT01000019">
    <property type="protein sequence ID" value="SMG61140.1"/>
    <property type="molecule type" value="Genomic_DNA"/>
</dbReference>
<dbReference type="SUPFAM" id="SSF141571">
    <property type="entry name" value="Pentapeptide repeat-like"/>
    <property type="match status" value="2"/>
</dbReference>
<evidence type="ECO:0000313" key="1">
    <source>
        <dbReference type="EMBL" id="SMG61140.1"/>
    </source>
</evidence>
<sequence>MSTVRETQEIRGQTFSRMDIARIIDTHEFVDCRFIQVNWTGPVRNTRFLNCTFDRVTWKNVNLDKVTMFECVFESVLWDRCKIWQMTANLYRMQDCGLNQSSVSFCDFIDGEILRLHISGSSLLQCTFMSSKLSLMTVINCGLYDISVVDSYQAQCKIVDSKIDRYVTAQSKVNDLHFERCSGNANRWTEVQMKNVDYIECVFPEACWAMTNWQTGFFTDCVLDTAIFCESTLIGIAWRDSPTPNGLFDDSRLHDCVMLGTNLSNASFRRAVLRDVDWRNVQASHANVEGIHLSNVLLKGADFRHANLLGQPENAWSTADTRGAVFHERPEFDDAVWWQRVSPGTKTPT</sequence>